<comment type="caution">
    <text evidence="2">The sequence shown here is derived from an EMBL/GenBank/DDBJ whole genome shotgun (WGS) entry which is preliminary data.</text>
</comment>
<evidence type="ECO:0000313" key="3">
    <source>
        <dbReference type="Proteomes" id="UP000664132"/>
    </source>
</evidence>
<sequence>MSHLMNDAQAVKFFENLAQVPTKTKPPHPIFHLRINVNAPSYDPGDEWPTETNRLIEERDEARAFASLLYSHVARSAHVKRFVAEIWIMLSMVVQIIDKDGKEIPGAEEPPRRAGTSRTEKAAEFGRMWTLALRHDFVELVRQDRRSA</sequence>
<organism evidence="2 3">
    <name type="scientific">Cadophora malorum</name>
    <dbReference type="NCBI Taxonomy" id="108018"/>
    <lineage>
        <taxon>Eukaryota</taxon>
        <taxon>Fungi</taxon>
        <taxon>Dikarya</taxon>
        <taxon>Ascomycota</taxon>
        <taxon>Pezizomycotina</taxon>
        <taxon>Leotiomycetes</taxon>
        <taxon>Helotiales</taxon>
        <taxon>Ploettnerulaceae</taxon>
        <taxon>Cadophora</taxon>
    </lineage>
</organism>
<accession>A0A8H7W150</accession>
<keyword evidence="3" id="KW-1185">Reference proteome</keyword>
<dbReference type="AlphaFoldDB" id="A0A8H7W150"/>
<protein>
    <submittedName>
        <fullName evidence="2">Uncharacterized protein</fullName>
    </submittedName>
</protein>
<gene>
    <name evidence="2" type="ORF">IFR04_012842</name>
</gene>
<feature type="region of interest" description="Disordered" evidence="1">
    <location>
        <begin position="102"/>
        <end position="121"/>
    </location>
</feature>
<reference evidence="2" key="1">
    <citation type="submission" date="2021-02" db="EMBL/GenBank/DDBJ databases">
        <title>Genome sequence Cadophora malorum strain M34.</title>
        <authorList>
            <person name="Stefanovic E."/>
            <person name="Vu D."/>
            <person name="Scully C."/>
            <person name="Dijksterhuis J."/>
            <person name="Roader J."/>
            <person name="Houbraken J."/>
        </authorList>
    </citation>
    <scope>NUCLEOTIDE SEQUENCE</scope>
    <source>
        <strain evidence="2">M34</strain>
    </source>
</reference>
<dbReference type="OrthoDB" id="10488644at2759"/>
<evidence type="ECO:0000313" key="2">
    <source>
        <dbReference type="EMBL" id="KAG4414026.1"/>
    </source>
</evidence>
<dbReference type="Proteomes" id="UP000664132">
    <property type="component" value="Unassembled WGS sequence"/>
</dbReference>
<proteinExistence type="predicted"/>
<evidence type="ECO:0000256" key="1">
    <source>
        <dbReference type="SAM" id="MobiDB-lite"/>
    </source>
</evidence>
<name>A0A8H7W150_9HELO</name>
<dbReference type="EMBL" id="JAFJYH010000285">
    <property type="protein sequence ID" value="KAG4414026.1"/>
    <property type="molecule type" value="Genomic_DNA"/>
</dbReference>